<dbReference type="InterPro" id="IPR002347">
    <property type="entry name" value="SDR_fam"/>
</dbReference>
<dbReference type="PANTHER" id="PTHR44656">
    <property type="entry name" value="DEHYDROGENASE/REDUCTASE SDR FAMILY MEMBER 12"/>
    <property type="match status" value="1"/>
</dbReference>
<reference evidence="1 2" key="1">
    <citation type="submission" date="2024-03" db="EMBL/GenBank/DDBJ databases">
        <title>Aureococcus anophagefferens CCMP1851 and Kratosvirus quantuckense: Draft genome of a second virus-susceptible host strain in the model system.</title>
        <authorList>
            <person name="Chase E."/>
            <person name="Truchon A.R."/>
            <person name="Schepens W."/>
            <person name="Wilhelm S.W."/>
        </authorList>
    </citation>
    <scope>NUCLEOTIDE SEQUENCE [LARGE SCALE GENOMIC DNA]</scope>
    <source>
        <strain evidence="1 2">CCMP1851</strain>
    </source>
</reference>
<name>A0ABR1FXN0_AURAN</name>
<keyword evidence="2" id="KW-1185">Reference proteome</keyword>
<evidence type="ECO:0000313" key="2">
    <source>
        <dbReference type="Proteomes" id="UP001363151"/>
    </source>
</evidence>
<dbReference type="SUPFAM" id="SSF51735">
    <property type="entry name" value="NAD(P)-binding Rossmann-fold domains"/>
    <property type="match status" value="1"/>
</dbReference>
<dbReference type="Gene3D" id="3.40.50.720">
    <property type="entry name" value="NAD(P)-binding Rossmann-like Domain"/>
    <property type="match status" value="1"/>
</dbReference>
<dbReference type="InterPro" id="IPR036291">
    <property type="entry name" value="NAD(P)-bd_dom_sf"/>
</dbReference>
<accession>A0ABR1FXN0</accession>
<comment type="caution">
    <text evidence="1">The sequence shown here is derived from an EMBL/GenBank/DDBJ whole genome shotgun (WGS) entry which is preliminary data.</text>
</comment>
<dbReference type="InterPro" id="IPR052992">
    <property type="entry name" value="SDR_member_12"/>
</dbReference>
<dbReference type="PANTHER" id="PTHR44656:SF7">
    <property type="entry name" value="DEHYDROGENASE_REDUCTASE SDR FAMILY MEMBER 12"/>
    <property type="match status" value="1"/>
</dbReference>
<dbReference type="PRINTS" id="PR00081">
    <property type="entry name" value="GDHRDH"/>
</dbReference>
<dbReference type="Proteomes" id="UP001363151">
    <property type="component" value="Unassembled WGS sequence"/>
</dbReference>
<sequence>MGMFTQFITSTQFYLFGRSHFTATGWAKHAKAYVANELEQATLTGKVYAVTGANSGVGREAARFLASRGATVYMLCRSEARAAKARAEMLAELADAGGLPGSLEILVGDVSLAASVKDLAAALSEKAPRLDALVCNAGVLLNEKTMTPEGVETTFASHLCFGSYLLTRELLPLLKRSEGRVVYVTSGGMYNSKFPGVDACVDPDAKAYDGQFAYVYAKRGQVLLAEHFAKAEPTVPVVTSHPGWTDTPAVDLAYGSQKSYLEPMRSTWQGAEGMCWLCAVDRARLEPGALYLDRKPQRKHLAGPFFTDGSATKNSDDEVKRMVADLDKLAEDTLAATPVVG</sequence>
<gene>
    <name evidence="1" type="primary">DHRS12</name>
    <name evidence="1" type="ORF">SO694_0005513</name>
</gene>
<evidence type="ECO:0000313" key="1">
    <source>
        <dbReference type="EMBL" id="KAK7240895.1"/>
    </source>
</evidence>
<organism evidence="1 2">
    <name type="scientific">Aureococcus anophagefferens</name>
    <name type="common">Harmful bloom alga</name>
    <dbReference type="NCBI Taxonomy" id="44056"/>
    <lineage>
        <taxon>Eukaryota</taxon>
        <taxon>Sar</taxon>
        <taxon>Stramenopiles</taxon>
        <taxon>Ochrophyta</taxon>
        <taxon>Pelagophyceae</taxon>
        <taxon>Pelagomonadales</taxon>
        <taxon>Pelagomonadaceae</taxon>
        <taxon>Aureococcus</taxon>
    </lineage>
</organism>
<protein>
    <submittedName>
        <fullName evidence="1">Short chain dehydrogenase</fullName>
    </submittedName>
</protein>
<proteinExistence type="predicted"/>
<dbReference type="EMBL" id="JBBJCI010000208">
    <property type="protein sequence ID" value="KAK7240895.1"/>
    <property type="molecule type" value="Genomic_DNA"/>
</dbReference>
<dbReference type="Pfam" id="PF00106">
    <property type="entry name" value="adh_short"/>
    <property type="match status" value="1"/>
</dbReference>